<sequence>MNILDKKSVLVLFIVTLLLFSSYADDHNLEDRLLASNGLTNGFKNLFNWGIRQGTPKIREAIAKHQQSFKFGYKIVKGGYELAGFGCLKECSSAPKPPCSKPNCLIQIVKTGGDFKRTCKMLVFYYATSMSDGILVT</sequence>
<dbReference type="EMBL" id="JAMZMK010007758">
    <property type="protein sequence ID" value="KAI7743271.1"/>
    <property type="molecule type" value="Genomic_DNA"/>
</dbReference>
<dbReference type="Proteomes" id="UP001206925">
    <property type="component" value="Unassembled WGS sequence"/>
</dbReference>
<protein>
    <submittedName>
        <fullName evidence="2">Uncharacterized protein</fullName>
    </submittedName>
</protein>
<evidence type="ECO:0000313" key="2">
    <source>
        <dbReference type="EMBL" id="KAI7743271.1"/>
    </source>
</evidence>
<feature type="chain" id="PRO_5042295946" evidence="1">
    <location>
        <begin position="25"/>
        <end position="137"/>
    </location>
</feature>
<name>A0AAD5CMK4_AMBAR</name>
<gene>
    <name evidence="2" type="ORF">M8C21_030217</name>
</gene>
<accession>A0AAD5CMK4</accession>
<keyword evidence="3" id="KW-1185">Reference proteome</keyword>
<proteinExistence type="predicted"/>
<keyword evidence="1" id="KW-0732">Signal</keyword>
<dbReference type="AlphaFoldDB" id="A0AAD5CMK4"/>
<evidence type="ECO:0000313" key="3">
    <source>
        <dbReference type="Proteomes" id="UP001206925"/>
    </source>
</evidence>
<reference evidence="2" key="1">
    <citation type="submission" date="2022-06" db="EMBL/GenBank/DDBJ databases">
        <title>Uncovering the hologenomic basis of an extraordinary plant invasion.</title>
        <authorList>
            <person name="Bieker V.C."/>
            <person name="Martin M.D."/>
            <person name="Gilbert T."/>
            <person name="Hodgins K."/>
            <person name="Battlay P."/>
            <person name="Petersen B."/>
            <person name="Wilson J."/>
        </authorList>
    </citation>
    <scope>NUCLEOTIDE SEQUENCE</scope>
    <source>
        <strain evidence="2">AA19_3_7</strain>
        <tissue evidence="2">Leaf</tissue>
    </source>
</reference>
<feature type="signal peptide" evidence="1">
    <location>
        <begin position="1"/>
        <end position="24"/>
    </location>
</feature>
<evidence type="ECO:0000256" key="1">
    <source>
        <dbReference type="SAM" id="SignalP"/>
    </source>
</evidence>
<comment type="caution">
    <text evidence="2">The sequence shown here is derived from an EMBL/GenBank/DDBJ whole genome shotgun (WGS) entry which is preliminary data.</text>
</comment>
<organism evidence="2 3">
    <name type="scientific">Ambrosia artemisiifolia</name>
    <name type="common">Common ragweed</name>
    <dbReference type="NCBI Taxonomy" id="4212"/>
    <lineage>
        <taxon>Eukaryota</taxon>
        <taxon>Viridiplantae</taxon>
        <taxon>Streptophyta</taxon>
        <taxon>Embryophyta</taxon>
        <taxon>Tracheophyta</taxon>
        <taxon>Spermatophyta</taxon>
        <taxon>Magnoliopsida</taxon>
        <taxon>eudicotyledons</taxon>
        <taxon>Gunneridae</taxon>
        <taxon>Pentapetalae</taxon>
        <taxon>asterids</taxon>
        <taxon>campanulids</taxon>
        <taxon>Asterales</taxon>
        <taxon>Asteraceae</taxon>
        <taxon>Asteroideae</taxon>
        <taxon>Heliantheae alliance</taxon>
        <taxon>Heliantheae</taxon>
        <taxon>Ambrosia</taxon>
    </lineage>
</organism>